<protein>
    <submittedName>
        <fullName evidence="2">Uncharacterized protein</fullName>
    </submittedName>
</protein>
<organism evidence="2 3">
    <name type="scientific">Mesorhizobium temperatum</name>
    <dbReference type="NCBI Taxonomy" id="241416"/>
    <lineage>
        <taxon>Bacteria</taxon>
        <taxon>Pseudomonadati</taxon>
        <taxon>Pseudomonadota</taxon>
        <taxon>Alphaproteobacteria</taxon>
        <taxon>Hyphomicrobiales</taxon>
        <taxon>Phyllobacteriaceae</taxon>
        <taxon>Mesorhizobium</taxon>
    </lineage>
</organism>
<proteinExistence type="predicted"/>
<gene>
    <name evidence="2" type="ORF">CIT26_24480</name>
</gene>
<evidence type="ECO:0000256" key="1">
    <source>
        <dbReference type="SAM" id="MobiDB-lite"/>
    </source>
</evidence>
<dbReference type="Proteomes" id="UP000216442">
    <property type="component" value="Unassembled WGS sequence"/>
</dbReference>
<dbReference type="EMBL" id="NPKJ01000064">
    <property type="protein sequence ID" value="PAQ06739.1"/>
    <property type="molecule type" value="Genomic_DNA"/>
</dbReference>
<evidence type="ECO:0000313" key="3">
    <source>
        <dbReference type="Proteomes" id="UP000216442"/>
    </source>
</evidence>
<reference evidence="2 3" key="1">
    <citation type="submission" date="2017-08" db="EMBL/GenBank/DDBJ databases">
        <title>Mesorhizobium wenxinae sp. nov., a novel rhizobial species isolated from root nodules of chickpea (Cicer arietinum L.).</title>
        <authorList>
            <person name="Zhang J."/>
        </authorList>
    </citation>
    <scope>NUCLEOTIDE SEQUENCE [LARGE SCALE GENOMIC DNA]</scope>
    <source>
        <strain evidence="2 3">SDW018</strain>
    </source>
</reference>
<sequence length="122" mass="14344">MENDALAHRHAREKLEIERRKRFQSRIETSERLSRERALRREQRLQQEAKLERERTAEQARKIDNVAMQDFYDAARDQGLWKDRKFEGGELSESFNDAAEFEQGANGSGDDESRAGQRRHGP</sequence>
<accession>A0A271LF75</accession>
<evidence type="ECO:0000313" key="2">
    <source>
        <dbReference type="EMBL" id="PAQ06739.1"/>
    </source>
</evidence>
<comment type="caution">
    <text evidence="2">The sequence shown here is derived from an EMBL/GenBank/DDBJ whole genome shotgun (WGS) entry which is preliminary data.</text>
</comment>
<keyword evidence="3" id="KW-1185">Reference proteome</keyword>
<feature type="region of interest" description="Disordered" evidence="1">
    <location>
        <begin position="92"/>
        <end position="122"/>
    </location>
</feature>
<name>A0A271LF75_9HYPH</name>
<dbReference type="AlphaFoldDB" id="A0A271LF75"/>